<gene>
    <name evidence="1" type="ORF">KUTeg_003732</name>
</gene>
<proteinExistence type="predicted"/>
<keyword evidence="2" id="KW-1185">Reference proteome</keyword>
<protein>
    <submittedName>
        <fullName evidence="1">Uncharacterized protein</fullName>
    </submittedName>
</protein>
<dbReference type="Proteomes" id="UP001217089">
    <property type="component" value="Unassembled WGS sequence"/>
</dbReference>
<comment type="caution">
    <text evidence="1">The sequence shown here is derived from an EMBL/GenBank/DDBJ whole genome shotgun (WGS) entry which is preliminary data.</text>
</comment>
<sequence>MNEPFTNDLQYLFSSGKDVRYQDLKLTTKIRVFTDSCHLLGTNWLHRLRCLPYFHVLGIDKSGSTDLFSRIVQHPQILGNGGEINKETMWWSWKRYGISKCYFAIINEIFMNVFKILSF</sequence>
<name>A0ABQ9FR53_TEGGR</name>
<dbReference type="PANTHER" id="PTHR15723">
    <property type="entry name" value="CARBOHYDRATE SULFOTRANSFERASE 15"/>
    <property type="match status" value="1"/>
</dbReference>
<accession>A0ABQ9FR53</accession>
<evidence type="ECO:0000313" key="1">
    <source>
        <dbReference type="EMBL" id="KAJ8318641.1"/>
    </source>
</evidence>
<organism evidence="1 2">
    <name type="scientific">Tegillarca granosa</name>
    <name type="common">Malaysian cockle</name>
    <name type="synonym">Anadara granosa</name>
    <dbReference type="NCBI Taxonomy" id="220873"/>
    <lineage>
        <taxon>Eukaryota</taxon>
        <taxon>Metazoa</taxon>
        <taxon>Spiralia</taxon>
        <taxon>Lophotrochozoa</taxon>
        <taxon>Mollusca</taxon>
        <taxon>Bivalvia</taxon>
        <taxon>Autobranchia</taxon>
        <taxon>Pteriomorphia</taxon>
        <taxon>Arcoida</taxon>
        <taxon>Arcoidea</taxon>
        <taxon>Arcidae</taxon>
        <taxon>Tegillarca</taxon>
    </lineage>
</organism>
<dbReference type="PANTHER" id="PTHR15723:SF0">
    <property type="entry name" value="CARBOHYDRATE SULFOTRANSFERASE 15"/>
    <property type="match status" value="1"/>
</dbReference>
<dbReference type="Gene3D" id="3.40.50.300">
    <property type="entry name" value="P-loop containing nucleotide triphosphate hydrolases"/>
    <property type="match status" value="1"/>
</dbReference>
<dbReference type="InterPro" id="IPR027417">
    <property type="entry name" value="P-loop_NTPase"/>
</dbReference>
<dbReference type="SUPFAM" id="SSF52540">
    <property type="entry name" value="P-loop containing nucleoside triphosphate hydrolases"/>
    <property type="match status" value="1"/>
</dbReference>
<evidence type="ECO:0000313" key="2">
    <source>
        <dbReference type="Proteomes" id="UP001217089"/>
    </source>
</evidence>
<dbReference type="EMBL" id="JARBDR010000214">
    <property type="protein sequence ID" value="KAJ8318641.1"/>
    <property type="molecule type" value="Genomic_DNA"/>
</dbReference>
<dbReference type="InterPro" id="IPR052654">
    <property type="entry name" value="CS_Sulfotransferase"/>
</dbReference>
<reference evidence="1 2" key="1">
    <citation type="submission" date="2022-12" db="EMBL/GenBank/DDBJ databases">
        <title>Chromosome-level genome of Tegillarca granosa.</title>
        <authorList>
            <person name="Kim J."/>
        </authorList>
    </citation>
    <scope>NUCLEOTIDE SEQUENCE [LARGE SCALE GENOMIC DNA]</scope>
    <source>
        <strain evidence="1">Teg-2019</strain>
        <tissue evidence="1">Adductor muscle</tissue>
    </source>
</reference>